<accession>A0ABS0LS23</accession>
<dbReference type="SUPFAM" id="SSF75169">
    <property type="entry name" value="DsrEFH-like"/>
    <property type="match status" value="1"/>
</dbReference>
<dbReference type="EMBL" id="JACBXQ010000005">
    <property type="protein sequence ID" value="MBG9986966.1"/>
    <property type="molecule type" value="Genomic_DNA"/>
</dbReference>
<protein>
    <submittedName>
        <fullName evidence="1">Sulfurtransferase-like selenium metabolism protein YedF</fullName>
    </submittedName>
</protein>
<dbReference type="InterPro" id="IPR019870">
    <property type="entry name" value="Se_metab_YedF"/>
</dbReference>
<dbReference type="RefSeq" id="WP_197115882.1">
    <property type="nucleotide sequence ID" value="NZ_JACBXQ010000005.1"/>
</dbReference>
<keyword evidence="2" id="KW-1185">Reference proteome</keyword>
<evidence type="ECO:0000313" key="2">
    <source>
        <dbReference type="Proteomes" id="UP000721415"/>
    </source>
</evidence>
<dbReference type="Proteomes" id="UP000721415">
    <property type="component" value="Unassembled WGS sequence"/>
</dbReference>
<organism evidence="1 2">
    <name type="scientific">Facklamia lactis</name>
    <dbReference type="NCBI Taxonomy" id="2749967"/>
    <lineage>
        <taxon>Bacteria</taxon>
        <taxon>Bacillati</taxon>
        <taxon>Bacillota</taxon>
        <taxon>Bacilli</taxon>
        <taxon>Lactobacillales</taxon>
        <taxon>Aerococcaceae</taxon>
        <taxon>Facklamia</taxon>
    </lineage>
</organism>
<reference evidence="1 2" key="1">
    <citation type="submission" date="2020-07" db="EMBL/GenBank/DDBJ databases">
        <title>Facklamia lactis sp. nov., isolated from raw milk.</title>
        <authorList>
            <person name="Doll E.V."/>
            <person name="Huptas C."/>
            <person name="Staib L."/>
            <person name="Wenning M."/>
            <person name="Scherer S."/>
        </authorList>
    </citation>
    <scope>NUCLEOTIDE SEQUENCE [LARGE SCALE GENOMIC DNA]</scope>
    <source>
        <strain evidence="1 2">DSM 111018</strain>
    </source>
</reference>
<name>A0ABS0LS23_9LACT</name>
<gene>
    <name evidence="1" type="primary">yedF</name>
    <name evidence="1" type="ORF">HZY91_08700</name>
</gene>
<dbReference type="Gene3D" id="3.40.1260.10">
    <property type="entry name" value="DsrEFH-like"/>
    <property type="match status" value="1"/>
</dbReference>
<sequence length="113" mass="12315">MANSYDVIIRSTGMGAGEQPLTENLMKGFLNTLANTEKAPKHVVLYGEAVKLSCKGSDSIEDLKALEEKGAKILSCGICTDYYEIENHIMVGGTTTMREVVDIMTESELLIEP</sequence>
<dbReference type="InterPro" id="IPR027396">
    <property type="entry name" value="DsrEFH-like"/>
</dbReference>
<dbReference type="NCBIfam" id="TIGR03527">
    <property type="entry name" value="selenium_YedF"/>
    <property type="match status" value="1"/>
</dbReference>
<proteinExistence type="predicted"/>
<comment type="caution">
    <text evidence="1">The sequence shown here is derived from an EMBL/GenBank/DDBJ whole genome shotgun (WGS) entry which is preliminary data.</text>
</comment>
<evidence type="ECO:0000313" key="1">
    <source>
        <dbReference type="EMBL" id="MBG9986966.1"/>
    </source>
</evidence>